<keyword evidence="2" id="KW-1185">Reference proteome</keyword>
<organism evidence="1 2">
    <name type="scientific">Araneus ventricosus</name>
    <name type="common">Orbweaver spider</name>
    <name type="synonym">Epeira ventricosa</name>
    <dbReference type="NCBI Taxonomy" id="182803"/>
    <lineage>
        <taxon>Eukaryota</taxon>
        <taxon>Metazoa</taxon>
        <taxon>Ecdysozoa</taxon>
        <taxon>Arthropoda</taxon>
        <taxon>Chelicerata</taxon>
        <taxon>Arachnida</taxon>
        <taxon>Araneae</taxon>
        <taxon>Araneomorphae</taxon>
        <taxon>Entelegynae</taxon>
        <taxon>Araneoidea</taxon>
        <taxon>Araneidae</taxon>
        <taxon>Araneus</taxon>
    </lineage>
</organism>
<accession>A0A4Y2PQA4</accession>
<sequence length="131" mass="14839">MLKLMSIVKRPLSDVTRMFGEGGAYLVSHTTTTPCHIPVPRAEIAPDQFGIDSLYWGDDDKIRFQDLSSCSFVCMNSRRVFSLLLACGFETRFRSQRHLTTLQNDEVSLKVCPPRELFSPSCLVDGDRYSN</sequence>
<comment type="caution">
    <text evidence="1">The sequence shown here is derived from an EMBL/GenBank/DDBJ whole genome shotgun (WGS) entry which is preliminary data.</text>
</comment>
<reference evidence="1 2" key="1">
    <citation type="journal article" date="2019" name="Sci. Rep.">
        <title>Orb-weaving spider Araneus ventricosus genome elucidates the spidroin gene catalogue.</title>
        <authorList>
            <person name="Kono N."/>
            <person name="Nakamura H."/>
            <person name="Ohtoshi R."/>
            <person name="Moran D.A.P."/>
            <person name="Shinohara A."/>
            <person name="Yoshida Y."/>
            <person name="Fujiwara M."/>
            <person name="Mori M."/>
            <person name="Tomita M."/>
            <person name="Arakawa K."/>
        </authorList>
    </citation>
    <scope>NUCLEOTIDE SEQUENCE [LARGE SCALE GENOMIC DNA]</scope>
</reference>
<dbReference type="Proteomes" id="UP000499080">
    <property type="component" value="Unassembled WGS sequence"/>
</dbReference>
<evidence type="ECO:0000313" key="2">
    <source>
        <dbReference type="Proteomes" id="UP000499080"/>
    </source>
</evidence>
<dbReference type="AlphaFoldDB" id="A0A4Y2PQA4"/>
<proteinExistence type="predicted"/>
<protein>
    <submittedName>
        <fullName evidence="1">Uncharacterized protein</fullName>
    </submittedName>
</protein>
<name>A0A4Y2PQA4_ARAVE</name>
<gene>
    <name evidence="1" type="ORF">AVEN_245243_1</name>
</gene>
<evidence type="ECO:0000313" key="1">
    <source>
        <dbReference type="EMBL" id="GBN53113.1"/>
    </source>
</evidence>
<dbReference type="EMBL" id="BGPR01011816">
    <property type="protein sequence ID" value="GBN53113.1"/>
    <property type="molecule type" value="Genomic_DNA"/>
</dbReference>